<feature type="transmembrane region" description="Helical" evidence="6">
    <location>
        <begin position="141"/>
        <end position="164"/>
    </location>
</feature>
<dbReference type="GO" id="GO:0022857">
    <property type="term" value="F:transmembrane transporter activity"/>
    <property type="evidence" value="ECO:0007669"/>
    <property type="project" value="InterPro"/>
</dbReference>
<feature type="transmembrane region" description="Helical" evidence="6">
    <location>
        <begin position="297"/>
        <end position="315"/>
    </location>
</feature>
<feature type="domain" description="Major facilitator superfamily (MFS) profile" evidence="7">
    <location>
        <begin position="13"/>
        <end position="409"/>
    </location>
</feature>
<dbReference type="PANTHER" id="PTHR23506:SF23">
    <property type="entry name" value="GH10249P"/>
    <property type="match status" value="1"/>
</dbReference>
<keyword evidence="2" id="KW-0813">Transport</keyword>
<comment type="subcellular location">
    <subcellularLocation>
        <location evidence="1">Cell membrane</location>
        <topology evidence="1">Multi-pass membrane protein</topology>
    </subcellularLocation>
</comment>
<evidence type="ECO:0000256" key="3">
    <source>
        <dbReference type="ARBA" id="ARBA00022692"/>
    </source>
</evidence>
<dbReference type="Gene3D" id="1.20.1250.20">
    <property type="entry name" value="MFS general substrate transporter like domains"/>
    <property type="match status" value="1"/>
</dbReference>
<sequence>MEYPNHPARRYQNCIAVAVPLFLVATAVTAIQYKIPTIMVPVMQQFGVGAYAASWLMSIFTFVGIVFSLPVGMLARRFQPKRIILAAVVLACAASLAGAFAQDVALLLVTRALEGVSLVCIIACGPIVIQQCVDPARRGTASGIWMLGGMIGATLAGVTTPLLYDLVGFSGLWLAYAAFAAVSGAILAAVVKTPAAKAPAANGNESRAVRDARPFRERLKAEYGVFAKPNTWAFYLPFGLFQILLLSVLSYAPTSLQQQGMDASLSGFVSTLPMLIAIVSSVAFGALSDALHRCKPLFVVGMLAMALCTPVLLTLSGVPLWIAVVAMGLLAMGVPTVAISAYPSILGDPKLMTVGMGVLMLVQSMGQFLGSLVPASLLGPDLSQWTLCAAVLCGLGLVGTVSLLACRFR</sequence>
<feature type="transmembrane region" description="Helical" evidence="6">
    <location>
        <begin position="108"/>
        <end position="129"/>
    </location>
</feature>
<feature type="transmembrane region" description="Helical" evidence="6">
    <location>
        <begin position="321"/>
        <end position="342"/>
    </location>
</feature>
<dbReference type="EMBL" id="JACMSE010000003">
    <property type="protein sequence ID" value="MBC2889001.1"/>
    <property type="molecule type" value="Genomic_DNA"/>
</dbReference>
<dbReference type="InterPro" id="IPR036259">
    <property type="entry name" value="MFS_trans_sf"/>
</dbReference>
<feature type="transmembrane region" description="Helical" evidence="6">
    <location>
        <begin position="170"/>
        <end position="191"/>
    </location>
</feature>
<dbReference type="PANTHER" id="PTHR23506">
    <property type="entry name" value="GH10249P"/>
    <property type="match status" value="1"/>
</dbReference>
<evidence type="ECO:0000313" key="9">
    <source>
        <dbReference type="Proteomes" id="UP000587396"/>
    </source>
</evidence>
<dbReference type="SUPFAM" id="SSF103473">
    <property type="entry name" value="MFS general substrate transporter"/>
    <property type="match status" value="1"/>
</dbReference>
<feature type="transmembrane region" description="Helical" evidence="6">
    <location>
        <begin position="384"/>
        <end position="406"/>
    </location>
</feature>
<dbReference type="Pfam" id="PF07690">
    <property type="entry name" value="MFS_1"/>
    <property type="match status" value="1"/>
</dbReference>
<dbReference type="InterPro" id="IPR020846">
    <property type="entry name" value="MFS_dom"/>
</dbReference>
<evidence type="ECO:0000259" key="7">
    <source>
        <dbReference type="PROSITE" id="PS50850"/>
    </source>
</evidence>
<dbReference type="Proteomes" id="UP000587396">
    <property type="component" value="Unassembled WGS sequence"/>
</dbReference>
<keyword evidence="3 6" id="KW-0812">Transmembrane</keyword>
<evidence type="ECO:0000313" key="8">
    <source>
        <dbReference type="EMBL" id="MBC2889001.1"/>
    </source>
</evidence>
<feature type="transmembrane region" description="Helical" evidence="6">
    <location>
        <begin position="46"/>
        <end position="71"/>
    </location>
</feature>
<protein>
    <submittedName>
        <fullName evidence="8">MFS transporter</fullName>
    </submittedName>
</protein>
<feature type="transmembrane region" description="Helical" evidence="6">
    <location>
        <begin position="232"/>
        <end position="252"/>
    </location>
</feature>
<feature type="transmembrane region" description="Helical" evidence="6">
    <location>
        <begin position="354"/>
        <end position="378"/>
    </location>
</feature>
<dbReference type="RefSeq" id="WP_185904892.1">
    <property type="nucleotide sequence ID" value="NZ_JACMSE010000003.1"/>
</dbReference>
<feature type="transmembrane region" description="Helical" evidence="6">
    <location>
        <begin position="264"/>
        <end position="285"/>
    </location>
</feature>
<evidence type="ECO:0000256" key="1">
    <source>
        <dbReference type="ARBA" id="ARBA00004651"/>
    </source>
</evidence>
<keyword evidence="5 6" id="KW-0472">Membrane</keyword>
<organism evidence="8 9">
    <name type="scientific">Gordonibacter massiliensis</name>
    <name type="common">ex Traore et al. 2017</name>
    <dbReference type="NCBI Taxonomy" id="1841863"/>
    <lineage>
        <taxon>Bacteria</taxon>
        <taxon>Bacillati</taxon>
        <taxon>Actinomycetota</taxon>
        <taxon>Coriobacteriia</taxon>
        <taxon>Eggerthellales</taxon>
        <taxon>Eggerthellaceae</taxon>
        <taxon>Gordonibacter</taxon>
    </lineage>
</organism>
<reference evidence="8 9" key="1">
    <citation type="submission" date="2020-08" db="EMBL/GenBank/DDBJ databases">
        <authorList>
            <person name="Liu C."/>
            <person name="Sun Q."/>
        </authorList>
    </citation>
    <scope>NUCLEOTIDE SEQUENCE [LARGE SCALE GENOMIC DNA]</scope>
    <source>
        <strain evidence="8 9">N22</strain>
    </source>
</reference>
<evidence type="ECO:0000256" key="6">
    <source>
        <dbReference type="SAM" id="Phobius"/>
    </source>
</evidence>
<dbReference type="InterPro" id="IPR011701">
    <property type="entry name" value="MFS"/>
</dbReference>
<keyword evidence="9" id="KW-1185">Reference proteome</keyword>
<accession>A0A842JET2</accession>
<name>A0A842JET2_9ACTN</name>
<dbReference type="GO" id="GO:0005886">
    <property type="term" value="C:plasma membrane"/>
    <property type="evidence" value="ECO:0007669"/>
    <property type="project" value="UniProtKB-SubCell"/>
</dbReference>
<keyword evidence="4 6" id="KW-1133">Transmembrane helix</keyword>
<dbReference type="AlphaFoldDB" id="A0A842JET2"/>
<dbReference type="PROSITE" id="PS50850">
    <property type="entry name" value="MFS"/>
    <property type="match status" value="1"/>
</dbReference>
<evidence type="ECO:0000256" key="2">
    <source>
        <dbReference type="ARBA" id="ARBA00022448"/>
    </source>
</evidence>
<evidence type="ECO:0000256" key="5">
    <source>
        <dbReference type="ARBA" id="ARBA00023136"/>
    </source>
</evidence>
<gene>
    <name evidence="8" type="ORF">H7313_06515</name>
</gene>
<feature type="transmembrane region" description="Helical" evidence="6">
    <location>
        <begin position="83"/>
        <end position="102"/>
    </location>
</feature>
<comment type="caution">
    <text evidence="8">The sequence shown here is derived from an EMBL/GenBank/DDBJ whole genome shotgun (WGS) entry which is preliminary data.</text>
</comment>
<proteinExistence type="predicted"/>
<dbReference type="InterPro" id="IPR050930">
    <property type="entry name" value="MFS_Vesicular_Transporter"/>
</dbReference>
<evidence type="ECO:0000256" key="4">
    <source>
        <dbReference type="ARBA" id="ARBA00022989"/>
    </source>
</evidence>